<dbReference type="RefSeq" id="WP_176236868.1">
    <property type="nucleotide sequence ID" value="NZ_BLRU01000050.1"/>
</dbReference>
<dbReference type="EMBL" id="BLRU01000050">
    <property type="protein sequence ID" value="GFP19222.1"/>
    <property type="molecule type" value="Genomic_DNA"/>
</dbReference>
<sequence>MGKRSLIGGQAVIEGVMMRGSDRWAVAVRKPDLQMDISAWPFSSLTKRIPQLRIAIVRGILVLFESLVIGLKAISYSADVAAGEEVWHT</sequence>
<evidence type="ECO:0000313" key="1">
    <source>
        <dbReference type="EMBL" id="GFP19222.1"/>
    </source>
</evidence>
<accession>A0A6V8NFZ9</accession>
<dbReference type="PANTHER" id="PTHR42867:SF1">
    <property type="entry name" value="MEMBRANE PROTEIN-RELATED"/>
    <property type="match status" value="1"/>
</dbReference>
<dbReference type="PANTHER" id="PTHR42867">
    <property type="entry name" value="MEMBRANE PROTEIN-RELATED"/>
    <property type="match status" value="1"/>
</dbReference>
<gene>
    <name evidence="1" type="ORF">HKBW3S03_00727</name>
</gene>
<dbReference type="AlphaFoldDB" id="A0A6V8NFZ9"/>
<protein>
    <recommendedName>
        <fullName evidence="3">DUF1385 domain-containing protein</fullName>
    </recommendedName>
</protein>
<proteinExistence type="predicted"/>
<evidence type="ECO:0000313" key="2">
    <source>
        <dbReference type="Proteomes" id="UP000574717"/>
    </source>
</evidence>
<dbReference type="Pfam" id="PF07136">
    <property type="entry name" value="DUF1385"/>
    <property type="match status" value="1"/>
</dbReference>
<comment type="caution">
    <text evidence="1">The sequence shown here is derived from an EMBL/GenBank/DDBJ whole genome shotgun (WGS) entry which is preliminary data.</text>
</comment>
<dbReference type="Proteomes" id="UP000574717">
    <property type="component" value="Unassembled WGS sequence"/>
</dbReference>
<reference evidence="1 2" key="1">
    <citation type="journal article" date="2020" name="Front. Microbiol.">
        <title>Single-cell genomics of novel Actinobacteria with the Wood-Ljungdahl pathway discovered in a serpentinizing system.</title>
        <authorList>
            <person name="Merino N."/>
            <person name="Kawai M."/>
            <person name="Boyd E.S."/>
            <person name="Colman D.R."/>
            <person name="McGlynn S.E."/>
            <person name="Nealson K.H."/>
            <person name="Kurokawa K."/>
            <person name="Hongoh Y."/>
        </authorList>
    </citation>
    <scope>NUCLEOTIDE SEQUENCE [LARGE SCALE GENOMIC DNA]</scope>
    <source>
        <strain evidence="1 2">S03</strain>
    </source>
</reference>
<evidence type="ECO:0008006" key="3">
    <source>
        <dbReference type="Google" id="ProtNLM"/>
    </source>
</evidence>
<dbReference type="InterPro" id="IPR010787">
    <property type="entry name" value="DUF1385"/>
</dbReference>
<organism evidence="1 2">
    <name type="scientific">Candidatus Hakubella thermalkaliphila</name>
    <dbReference type="NCBI Taxonomy" id="2754717"/>
    <lineage>
        <taxon>Bacteria</taxon>
        <taxon>Bacillati</taxon>
        <taxon>Actinomycetota</taxon>
        <taxon>Actinomycetota incertae sedis</taxon>
        <taxon>Candidatus Hakubellales</taxon>
        <taxon>Candidatus Hakubellaceae</taxon>
        <taxon>Candidatus Hakubella</taxon>
    </lineage>
</organism>
<name>A0A6V8NFZ9_9ACTN</name>